<dbReference type="PANTHER" id="PTHR34047">
    <property type="entry name" value="NUCLEAR INTRON MATURASE 1, MITOCHONDRIAL-RELATED"/>
    <property type="match status" value="1"/>
</dbReference>
<name>A0A5C6AY66_9BACT</name>
<sequence>MKGPCSWESLTGHSDSASIEKPSLNAVPQNLMEQIVDTDNLECAWARVRSNRGAPGPDGITIDEFPNHFPELWPVLRQQLLEGTYKPGPVRRKSIPKPDGGERHLGIPNVVDRLVQQAILLVLTPIFDPEFSESSFGFRPHRSAHEAIHLVQTHIQAGHPNRNMVCHYTPLTMAC</sequence>
<dbReference type="PANTHER" id="PTHR34047:SF8">
    <property type="entry name" value="PROTEIN YKFC"/>
    <property type="match status" value="1"/>
</dbReference>
<evidence type="ECO:0000256" key="1">
    <source>
        <dbReference type="ARBA" id="ARBA00034120"/>
    </source>
</evidence>
<dbReference type="CDD" id="cd01651">
    <property type="entry name" value="RT_G2_intron"/>
    <property type="match status" value="1"/>
</dbReference>
<dbReference type="EMBL" id="SJPN01000003">
    <property type="protein sequence ID" value="TWU04417.1"/>
    <property type="molecule type" value="Genomic_DNA"/>
</dbReference>
<reference evidence="3 4" key="1">
    <citation type="submission" date="2019-02" db="EMBL/GenBank/DDBJ databases">
        <title>Deep-cultivation of Planctomycetes and their phenomic and genomic characterization uncovers novel biology.</title>
        <authorList>
            <person name="Wiegand S."/>
            <person name="Jogler M."/>
            <person name="Boedeker C."/>
            <person name="Pinto D."/>
            <person name="Vollmers J."/>
            <person name="Rivas-Marin E."/>
            <person name="Kohn T."/>
            <person name="Peeters S.H."/>
            <person name="Heuer A."/>
            <person name="Rast P."/>
            <person name="Oberbeckmann S."/>
            <person name="Bunk B."/>
            <person name="Jeske O."/>
            <person name="Meyerdierks A."/>
            <person name="Storesund J.E."/>
            <person name="Kallscheuer N."/>
            <person name="Luecker S."/>
            <person name="Lage O.M."/>
            <person name="Pohl T."/>
            <person name="Merkel B.J."/>
            <person name="Hornburger P."/>
            <person name="Mueller R.-W."/>
            <person name="Bruemmer F."/>
            <person name="Labrenz M."/>
            <person name="Spormann A.M."/>
            <person name="Op Den Camp H."/>
            <person name="Overmann J."/>
            <person name="Amann R."/>
            <person name="Jetten M.S.M."/>
            <person name="Mascher T."/>
            <person name="Medema M.H."/>
            <person name="Devos D.P."/>
            <person name="Kaster A.-K."/>
            <person name="Ovreas L."/>
            <person name="Rohde M."/>
            <person name="Galperin M.Y."/>
            <person name="Jogler C."/>
        </authorList>
    </citation>
    <scope>NUCLEOTIDE SEQUENCE [LARGE SCALE GENOMIC DNA]</scope>
    <source>
        <strain evidence="3 4">Pla52n</strain>
    </source>
</reference>
<dbReference type="SUPFAM" id="SSF56672">
    <property type="entry name" value="DNA/RNA polymerases"/>
    <property type="match status" value="1"/>
</dbReference>
<accession>A0A5C6AY66</accession>
<evidence type="ECO:0000256" key="2">
    <source>
        <dbReference type="SAM" id="MobiDB-lite"/>
    </source>
</evidence>
<gene>
    <name evidence="3" type="primary">ltrA_2</name>
    <name evidence="3" type="ORF">Pla52n_24570</name>
</gene>
<dbReference type="InterPro" id="IPR051083">
    <property type="entry name" value="GrpII_Intron_Splice-Mob/Def"/>
</dbReference>
<protein>
    <submittedName>
        <fullName evidence="3">Group II intron-encoded protein LtrA</fullName>
    </submittedName>
</protein>
<organism evidence="3 4">
    <name type="scientific">Stieleria varia</name>
    <dbReference type="NCBI Taxonomy" id="2528005"/>
    <lineage>
        <taxon>Bacteria</taxon>
        <taxon>Pseudomonadati</taxon>
        <taxon>Planctomycetota</taxon>
        <taxon>Planctomycetia</taxon>
        <taxon>Pirellulales</taxon>
        <taxon>Pirellulaceae</taxon>
        <taxon>Stieleria</taxon>
    </lineage>
</organism>
<feature type="region of interest" description="Disordered" evidence="2">
    <location>
        <begin position="1"/>
        <end position="20"/>
    </location>
</feature>
<proteinExistence type="inferred from homology"/>
<dbReference type="AlphaFoldDB" id="A0A5C6AY66"/>
<evidence type="ECO:0000313" key="3">
    <source>
        <dbReference type="EMBL" id="TWU04417.1"/>
    </source>
</evidence>
<feature type="compositionally biased region" description="Polar residues" evidence="2">
    <location>
        <begin position="8"/>
        <end position="17"/>
    </location>
</feature>
<dbReference type="InterPro" id="IPR043502">
    <property type="entry name" value="DNA/RNA_pol_sf"/>
</dbReference>
<evidence type="ECO:0000313" key="4">
    <source>
        <dbReference type="Proteomes" id="UP000320176"/>
    </source>
</evidence>
<keyword evidence="4" id="KW-1185">Reference proteome</keyword>
<dbReference type="Proteomes" id="UP000320176">
    <property type="component" value="Unassembled WGS sequence"/>
</dbReference>
<comment type="similarity">
    <text evidence="1">Belongs to the bacterial reverse transcriptase family.</text>
</comment>
<comment type="caution">
    <text evidence="3">The sequence shown here is derived from an EMBL/GenBank/DDBJ whole genome shotgun (WGS) entry which is preliminary data.</text>
</comment>